<evidence type="ECO:0000313" key="1">
    <source>
        <dbReference type="EMBL" id="GII93607.1"/>
    </source>
</evidence>
<evidence type="ECO:0000313" key="2">
    <source>
        <dbReference type="Proteomes" id="UP000606172"/>
    </source>
</evidence>
<organism evidence="1 2">
    <name type="scientific">Sinosporangium siamense</name>
    <dbReference type="NCBI Taxonomy" id="1367973"/>
    <lineage>
        <taxon>Bacteria</taxon>
        <taxon>Bacillati</taxon>
        <taxon>Actinomycetota</taxon>
        <taxon>Actinomycetes</taxon>
        <taxon>Streptosporangiales</taxon>
        <taxon>Streptosporangiaceae</taxon>
        <taxon>Sinosporangium</taxon>
    </lineage>
</organism>
<proteinExistence type="predicted"/>
<keyword evidence="2" id="KW-1185">Reference proteome</keyword>
<reference evidence="1" key="1">
    <citation type="submission" date="2021-01" db="EMBL/GenBank/DDBJ databases">
        <title>Whole genome shotgun sequence of Sinosporangium siamense NBRC 109515.</title>
        <authorList>
            <person name="Komaki H."/>
            <person name="Tamura T."/>
        </authorList>
    </citation>
    <scope>NUCLEOTIDE SEQUENCE</scope>
    <source>
        <strain evidence="1">NBRC 109515</strain>
    </source>
</reference>
<dbReference type="EMBL" id="BOOW01000023">
    <property type="protein sequence ID" value="GII93607.1"/>
    <property type="molecule type" value="Genomic_DNA"/>
</dbReference>
<dbReference type="AlphaFoldDB" id="A0A919RH27"/>
<comment type="caution">
    <text evidence="1">The sequence shown here is derived from an EMBL/GenBank/DDBJ whole genome shotgun (WGS) entry which is preliminary data.</text>
</comment>
<accession>A0A919RH27</accession>
<sequence>MLPDIAPVRVAGVVDDAPIRPLTGVHVSASLHPEVTEYVQPETAKWIVELRIDF</sequence>
<name>A0A919RH27_9ACTN</name>
<protein>
    <submittedName>
        <fullName evidence="1">Uncharacterized protein</fullName>
    </submittedName>
</protein>
<gene>
    <name evidence="1" type="ORF">Ssi02_38380</name>
</gene>
<dbReference type="Proteomes" id="UP000606172">
    <property type="component" value="Unassembled WGS sequence"/>
</dbReference>